<dbReference type="InterPro" id="IPR033640">
    <property type="entry name" value="FAR_C"/>
</dbReference>
<proteinExistence type="inferred from homology"/>
<dbReference type="GO" id="GO:0080019">
    <property type="term" value="F:alcohol-forming very long-chain fatty acyl-CoA reductase activity"/>
    <property type="evidence" value="ECO:0007669"/>
    <property type="project" value="InterPro"/>
</dbReference>
<keyword evidence="3 10" id="KW-0444">Lipid biosynthesis</keyword>
<evidence type="ECO:0000256" key="10">
    <source>
        <dbReference type="RuleBase" id="RU363097"/>
    </source>
</evidence>
<feature type="domain" description="Fatty acyl-CoA reductase C-terminal" evidence="11">
    <location>
        <begin position="364"/>
        <end position="455"/>
    </location>
</feature>
<dbReference type="Gene3D" id="3.40.50.720">
    <property type="entry name" value="NAD(P)-binding Rossmann-like Domain"/>
    <property type="match status" value="1"/>
</dbReference>
<keyword evidence="10" id="KW-0560">Oxidoreductase</keyword>
<feature type="domain" description="Thioester reductase (TE)" evidence="12">
    <location>
        <begin position="19"/>
        <end position="288"/>
    </location>
</feature>
<dbReference type="CDD" id="cd09071">
    <property type="entry name" value="FAR_C"/>
    <property type="match status" value="1"/>
</dbReference>
<evidence type="ECO:0000256" key="9">
    <source>
        <dbReference type="ARBA" id="ARBA00052530"/>
    </source>
</evidence>
<dbReference type="GO" id="GO:0005777">
    <property type="term" value="C:peroxisome"/>
    <property type="evidence" value="ECO:0007669"/>
    <property type="project" value="TreeGrafter"/>
</dbReference>
<comment type="similarity">
    <text evidence="2 10">Belongs to the fatty acyl-CoA reductase family.</text>
</comment>
<dbReference type="InterPro" id="IPR013120">
    <property type="entry name" value="FAR_NAD-bd"/>
</dbReference>
<feature type="transmembrane region" description="Helical" evidence="10">
    <location>
        <begin position="471"/>
        <end position="490"/>
    </location>
</feature>
<comment type="function">
    <text evidence="10">Catalyzes the reduction of fatty acyl-CoA to fatty alcohols.</text>
</comment>
<evidence type="ECO:0000259" key="11">
    <source>
        <dbReference type="Pfam" id="PF03015"/>
    </source>
</evidence>
<evidence type="ECO:0000256" key="3">
    <source>
        <dbReference type="ARBA" id="ARBA00022516"/>
    </source>
</evidence>
<comment type="subcellular location">
    <subcellularLocation>
        <location evidence="1">Membrane</location>
        <topology evidence="1">Multi-pass membrane protein</topology>
    </subcellularLocation>
</comment>
<keyword evidence="8 10" id="KW-0472">Membrane</keyword>
<dbReference type="Proteomes" id="UP001152759">
    <property type="component" value="Chromosome 5"/>
</dbReference>
<dbReference type="PANTHER" id="PTHR11011:SF12">
    <property type="entry name" value="FATTY ACYL-COA REDUCTASE"/>
    <property type="match status" value="1"/>
</dbReference>
<dbReference type="InterPro" id="IPR026055">
    <property type="entry name" value="FAR"/>
</dbReference>
<dbReference type="PANTHER" id="PTHR11011">
    <property type="entry name" value="MALE STERILITY PROTEIN 2-RELATED"/>
    <property type="match status" value="1"/>
</dbReference>
<evidence type="ECO:0000259" key="12">
    <source>
        <dbReference type="Pfam" id="PF07993"/>
    </source>
</evidence>
<feature type="transmembrane region" description="Helical" evidence="10">
    <location>
        <begin position="354"/>
        <end position="377"/>
    </location>
</feature>
<keyword evidence="4 10" id="KW-0812">Transmembrane</keyword>
<organism evidence="13 14">
    <name type="scientific">Bemisia tabaci</name>
    <name type="common">Sweetpotato whitefly</name>
    <name type="synonym">Aleurodes tabaci</name>
    <dbReference type="NCBI Taxonomy" id="7038"/>
    <lineage>
        <taxon>Eukaryota</taxon>
        <taxon>Metazoa</taxon>
        <taxon>Ecdysozoa</taxon>
        <taxon>Arthropoda</taxon>
        <taxon>Hexapoda</taxon>
        <taxon>Insecta</taxon>
        <taxon>Pterygota</taxon>
        <taxon>Neoptera</taxon>
        <taxon>Paraneoptera</taxon>
        <taxon>Hemiptera</taxon>
        <taxon>Sternorrhyncha</taxon>
        <taxon>Aleyrodoidea</taxon>
        <taxon>Aleyrodidae</taxon>
        <taxon>Aleyrodinae</taxon>
        <taxon>Bemisia</taxon>
    </lineage>
</organism>
<dbReference type="GO" id="GO:0035336">
    <property type="term" value="P:long-chain fatty-acyl-CoA metabolic process"/>
    <property type="evidence" value="ECO:0007669"/>
    <property type="project" value="TreeGrafter"/>
</dbReference>
<dbReference type="Pfam" id="PF03015">
    <property type="entry name" value="Sterile"/>
    <property type="match status" value="1"/>
</dbReference>
<protein>
    <recommendedName>
        <fullName evidence="10">Fatty acyl-CoA reductase</fullName>
        <ecNumber evidence="10">1.2.1.84</ecNumber>
    </recommendedName>
</protein>
<dbReference type="EC" id="1.2.1.84" evidence="10"/>
<dbReference type="GO" id="GO:0102965">
    <property type="term" value="F:alcohol-forming long-chain fatty acyl-CoA reductase activity"/>
    <property type="evidence" value="ECO:0007669"/>
    <property type="project" value="UniProtKB-EC"/>
</dbReference>
<comment type="catalytic activity">
    <reaction evidence="9 10">
        <text>a long-chain fatty acyl-CoA + 2 NADPH + 2 H(+) = a long-chain primary fatty alcohol + 2 NADP(+) + CoA</text>
        <dbReference type="Rhea" id="RHEA:52716"/>
        <dbReference type="ChEBI" id="CHEBI:15378"/>
        <dbReference type="ChEBI" id="CHEBI:57287"/>
        <dbReference type="ChEBI" id="CHEBI:57783"/>
        <dbReference type="ChEBI" id="CHEBI:58349"/>
        <dbReference type="ChEBI" id="CHEBI:77396"/>
        <dbReference type="ChEBI" id="CHEBI:83139"/>
        <dbReference type="EC" id="1.2.1.84"/>
    </reaction>
</comment>
<evidence type="ECO:0000256" key="5">
    <source>
        <dbReference type="ARBA" id="ARBA00022857"/>
    </source>
</evidence>
<evidence type="ECO:0000313" key="13">
    <source>
        <dbReference type="EMBL" id="CAH0390757.1"/>
    </source>
</evidence>
<keyword evidence="7 10" id="KW-0443">Lipid metabolism</keyword>
<dbReference type="GO" id="GO:0016020">
    <property type="term" value="C:membrane"/>
    <property type="evidence" value="ECO:0007669"/>
    <property type="project" value="UniProtKB-SubCell"/>
</dbReference>
<evidence type="ECO:0000256" key="4">
    <source>
        <dbReference type="ARBA" id="ARBA00022692"/>
    </source>
</evidence>
<dbReference type="InterPro" id="IPR036291">
    <property type="entry name" value="NAD(P)-bd_dom_sf"/>
</dbReference>
<sequence length="520" mass="59478">MNEMQPGIVEWYDGRSILVTGATGFMGKVLLEKLLRACPGVKKIYTIGRAKRGFSPTARMNEMFKLPLFDKLRKENPMAFKKIVAFEGDLMLPNLGLKSEDKKVLIENVSVVFNGAASLRLEAGLKDAINSNTLGTQKILELCREMKQLKAFVHLSTAFCHCEYEVLEEQVYPSPANPEDVIRAVQWMDEQCLDVIQSKVLGPHPNSYTYSKRLAESLVEQYNKYFPVAIARPSIVLPALHEPIPGWVDSLNGPVGVVVAAGKGVIRSMLCGENNYAEVVPVDIAINALIAIAWRRGVTKHDVDDQVPCYNISCNDIERVTWGEVLKKGKQFAYEYPFDAGLWYPNGTIRTNRLTHFIVVFFLQIIPAYLIDFLMLITRNKRFMVRVQNRISVGMEVLQYFTMRSWDFKNKNVKQLTELMNERDKKLFEITNADYDINTYFKDFLLGARQFCMKEPLSSLPRARVNLKRMYYLNVITQIVLGLLGMWLLVRWLDTIRVMLDYSGQTMLRLPVLNMLVPKT</sequence>
<keyword evidence="14" id="KW-1185">Reference proteome</keyword>
<reference evidence="13" key="1">
    <citation type="submission" date="2021-12" db="EMBL/GenBank/DDBJ databases">
        <authorList>
            <person name="King R."/>
        </authorList>
    </citation>
    <scope>NUCLEOTIDE SEQUENCE</scope>
</reference>
<evidence type="ECO:0000256" key="8">
    <source>
        <dbReference type="ARBA" id="ARBA00023136"/>
    </source>
</evidence>
<evidence type="ECO:0000256" key="7">
    <source>
        <dbReference type="ARBA" id="ARBA00023098"/>
    </source>
</evidence>
<dbReference type="CDD" id="cd05236">
    <property type="entry name" value="FAR-N_SDR_e"/>
    <property type="match status" value="1"/>
</dbReference>
<accession>A0A9P0AHD8</accession>
<dbReference type="EMBL" id="OU963866">
    <property type="protein sequence ID" value="CAH0390757.1"/>
    <property type="molecule type" value="Genomic_DNA"/>
</dbReference>
<name>A0A9P0AHD8_BEMTA</name>
<gene>
    <name evidence="13" type="ORF">BEMITA_LOCUS9453</name>
</gene>
<evidence type="ECO:0000256" key="2">
    <source>
        <dbReference type="ARBA" id="ARBA00005928"/>
    </source>
</evidence>
<keyword evidence="6 10" id="KW-1133">Transmembrane helix</keyword>
<evidence type="ECO:0000256" key="6">
    <source>
        <dbReference type="ARBA" id="ARBA00022989"/>
    </source>
</evidence>
<keyword evidence="5 10" id="KW-0521">NADP</keyword>
<dbReference type="AlphaFoldDB" id="A0A9P0AHD8"/>
<dbReference type="Pfam" id="PF07993">
    <property type="entry name" value="NAD_binding_4"/>
    <property type="match status" value="1"/>
</dbReference>
<evidence type="ECO:0000256" key="1">
    <source>
        <dbReference type="ARBA" id="ARBA00004141"/>
    </source>
</evidence>
<dbReference type="FunFam" id="3.40.50.720:FF:000143">
    <property type="entry name" value="Fatty acyl-CoA reductase"/>
    <property type="match status" value="1"/>
</dbReference>
<dbReference type="SUPFAM" id="SSF51735">
    <property type="entry name" value="NAD(P)-binding Rossmann-fold domains"/>
    <property type="match status" value="1"/>
</dbReference>
<evidence type="ECO:0000313" key="14">
    <source>
        <dbReference type="Proteomes" id="UP001152759"/>
    </source>
</evidence>